<sequence length="321" mass="35633">MDDLPFQKITITGATLASIIQRFSSSSSDVDGLLFGHVSQPTPSNLLDDDDDSLSSSNSPSLVATITNYYCSGTISTFYDSLGRLNESAIRRFTGSNSNSNSQQQLLGWFVGRRRTRLRPSMRELAVSSSFSNPKALISLNNIGDSKPNMNLKFAPCVFVIFTTPLTDQLIHTHEHRAYQYRRSSLRFEPRSMDVVNIGPAFRVHYGAFAPNAQFPLLPRVAAGDMEVGEDSKSRDCLSSLRRVSKEQRGLDMCAEGFDVGKLKQLMGLEAARYTMGLEELYTKMLVKLEGLASLVEKSSAKVLEQEQRNIKLRNKVAGLE</sequence>
<keyword evidence="2" id="KW-1185">Reference proteome</keyword>
<reference evidence="1 2" key="1">
    <citation type="journal article" date="2020" name="IScience">
        <title>Genome Sequencing of the Endangered Kingdonia uniflora (Circaeasteraceae, Ranunculales) Reveals Potential Mechanisms of Evolutionary Specialization.</title>
        <authorList>
            <person name="Sun Y."/>
            <person name="Deng T."/>
            <person name="Zhang A."/>
            <person name="Moore M.J."/>
            <person name="Landis J.B."/>
            <person name="Lin N."/>
            <person name="Zhang H."/>
            <person name="Zhang X."/>
            <person name="Huang J."/>
            <person name="Zhang X."/>
            <person name="Sun H."/>
            <person name="Wang H."/>
        </authorList>
    </citation>
    <scope>NUCLEOTIDE SEQUENCE [LARGE SCALE GENOMIC DNA]</scope>
    <source>
        <strain evidence="1">TB1705</strain>
        <tissue evidence="1">Leaf</tissue>
    </source>
</reference>
<dbReference type="PRINTS" id="PR02054">
    <property type="entry name" value="FAM175PLANT"/>
</dbReference>
<gene>
    <name evidence="1" type="ORF">GIB67_038909</name>
</gene>
<dbReference type="OrthoDB" id="6358435at2759"/>
<dbReference type="GO" id="GO:0031593">
    <property type="term" value="F:polyubiquitin modification-dependent protein binding"/>
    <property type="evidence" value="ECO:0007669"/>
    <property type="project" value="TreeGrafter"/>
</dbReference>
<accession>A0A7J7LQI0</accession>
<dbReference type="InterPro" id="IPR023241">
    <property type="entry name" value="FAM175_plant"/>
</dbReference>
<evidence type="ECO:0000313" key="1">
    <source>
        <dbReference type="EMBL" id="KAF6144810.1"/>
    </source>
</evidence>
<proteinExistence type="predicted"/>
<organism evidence="1 2">
    <name type="scientific">Kingdonia uniflora</name>
    <dbReference type="NCBI Taxonomy" id="39325"/>
    <lineage>
        <taxon>Eukaryota</taxon>
        <taxon>Viridiplantae</taxon>
        <taxon>Streptophyta</taxon>
        <taxon>Embryophyta</taxon>
        <taxon>Tracheophyta</taxon>
        <taxon>Spermatophyta</taxon>
        <taxon>Magnoliopsida</taxon>
        <taxon>Ranunculales</taxon>
        <taxon>Circaeasteraceae</taxon>
        <taxon>Kingdonia</taxon>
    </lineage>
</organism>
<dbReference type="PANTHER" id="PTHR31728:SF5">
    <property type="entry name" value="OS07G0540200 PROTEIN"/>
    <property type="match status" value="1"/>
</dbReference>
<dbReference type="EMBL" id="JACGCM010002109">
    <property type="protein sequence ID" value="KAF6144810.1"/>
    <property type="molecule type" value="Genomic_DNA"/>
</dbReference>
<dbReference type="PANTHER" id="PTHR31728">
    <property type="entry name" value="ABRAXAS FAMILY MEMBER"/>
    <property type="match status" value="1"/>
</dbReference>
<protein>
    <submittedName>
        <fullName evidence="1">Uncharacterized protein</fullName>
    </submittedName>
</protein>
<dbReference type="AlphaFoldDB" id="A0A7J7LQI0"/>
<dbReference type="InterPro" id="IPR023238">
    <property type="entry name" value="FAM175"/>
</dbReference>
<comment type="caution">
    <text evidence="1">The sequence shown here is derived from an EMBL/GenBank/DDBJ whole genome shotgun (WGS) entry which is preliminary data.</text>
</comment>
<dbReference type="Proteomes" id="UP000541444">
    <property type="component" value="Unassembled WGS sequence"/>
</dbReference>
<dbReference type="PRINTS" id="PR02051">
    <property type="entry name" value="PROTEINF175"/>
</dbReference>
<dbReference type="CDD" id="cd23656">
    <property type="entry name" value="Abraxas_plant"/>
    <property type="match status" value="1"/>
</dbReference>
<dbReference type="Pfam" id="PF21125">
    <property type="entry name" value="MPN_2A_DUB_like"/>
    <property type="match status" value="1"/>
</dbReference>
<dbReference type="GO" id="GO:0005634">
    <property type="term" value="C:nucleus"/>
    <property type="evidence" value="ECO:0007669"/>
    <property type="project" value="TreeGrafter"/>
</dbReference>
<evidence type="ECO:0000313" key="2">
    <source>
        <dbReference type="Proteomes" id="UP000541444"/>
    </source>
</evidence>
<name>A0A7J7LQI0_9MAGN</name>